<evidence type="ECO:0000313" key="3">
    <source>
        <dbReference type="Proteomes" id="UP000243579"/>
    </source>
</evidence>
<evidence type="ECO:0008006" key="4">
    <source>
        <dbReference type="Google" id="ProtNLM"/>
    </source>
</evidence>
<sequence>MFINLAAMPLKAYISEPFPWTPRESAAYLDGCPTNVTECAPRVLAHFKNISQTLSETAPHATDGTFDLYRLPFPLVPSEGADPHAFLLHMPYAIFFTPRERELTYALLAHSVNLSAINSVQVTSFFGVPISFAVSWAEPSTSSNIMFIGYIVAPSSREWVAIKFLYRCVLSIYIVRCMWFDYYRCGRNLGHSVAQYGVPDAAAGPVEILLGDPTSVILLNPFVSLAFLLDVWFSVEYVNRAIVRADQLYELVTFAVACVYLSRTLWFAYGALNAASWTLKQLQWTRHFRDADPTLLAIVITLAAGPITYAQSQSLYFIDCYYALFRVFASGPDNNDVTLNVLLYTVLLGLLPVVTGFAPTPRRCSSGAPPSSYRANNIKHRWATYLCLYSWRHLPVGHPRGGTVYDLFTRDPGYKRNVGMSLRGADCYILYGPVEKRSCVRVSLITSIDPHRRVLILQAKNAAFGHLRLSSDQTPTIVQGADDSPWIM</sequence>
<keyword evidence="1" id="KW-1133">Transmembrane helix</keyword>
<feature type="transmembrane region" description="Helical" evidence="1">
    <location>
        <begin position="217"/>
        <end position="239"/>
    </location>
</feature>
<accession>A0A1V9Z2Y1</accession>
<proteinExistence type="predicted"/>
<protein>
    <recommendedName>
        <fullName evidence="4">Transmembrane protein</fullName>
    </recommendedName>
</protein>
<organism evidence="2 3">
    <name type="scientific">Achlya hypogyna</name>
    <name type="common">Oomycete</name>
    <name type="synonym">Protoachlya hypogyna</name>
    <dbReference type="NCBI Taxonomy" id="1202772"/>
    <lineage>
        <taxon>Eukaryota</taxon>
        <taxon>Sar</taxon>
        <taxon>Stramenopiles</taxon>
        <taxon>Oomycota</taxon>
        <taxon>Saprolegniomycetes</taxon>
        <taxon>Saprolegniales</taxon>
        <taxon>Achlyaceae</taxon>
        <taxon>Achlya</taxon>
    </lineage>
</organism>
<feature type="transmembrane region" description="Helical" evidence="1">
    <location>
        <begin position="295"/>
        <end position="318"/>
    </location>
</feature>
<evidence type="ECO:0000256" key="1">
    <source>
        <dbReference type="SAM" id="Phobius"/>
    </source>
</evidence>
<dbReference type="OrthoDB" id="66910at2759"/>
<dbReference type="AlphaFoldDB" id="A0A1V9Z2Y1"/>
<gene>
    <name evidence="2" type="ORF">ACHHYP_03790</name>
</gene>
<dbReference type="Proteomes" id="UP000243579">
    <property type="component" value="Unassembled WGS sequence"/>
</dbReference>
<keyword evidence="1" id="KW-0472">Membrane</keyword>
<keyword evidence="1" id="KW-0812">Transmembrane</keyword>
<feature type="transmembrane region" description="Helical" evidence="1">
    <location>
        <begin position="339"/>
        <end position="358"/>
    </location>
</feature>
<feature type="transmembrane region" description="Helical" evidence="1">
    <location>
        <begin position="251"/>
        <end position="275"/>
    </location>
</feature>
<reference evidence="2 3" key="1">
    <citation type="journal article" date="2014" name="Genome Biol. Evol.">
        <title>The secreted proteins of Achlya hypogyna and Thraustotheca clavata identify the ancestral oomycete secretome and reveal gene acquisitions by horizontal gene transfer.</title>
        <authorList>
            <person name="Misner I."/>
            <person name="Blouin N."/>
            <person name="Leonard G."/>
            <person name="Richards T.A."/>
            <person name="Lane C.E."/>
        </authorList>
    </citation>
    <scope>NUCLEOTIDE SEQUENCE [LARGE SCALE GENOMIC DNA]</scope>
    <source>
        <strain evidence="2 3">ATCC 48635</strain>
    </source>
</reference>
<name>A0A1V9Z2Y1_ACHHY</name>
<evidence type="ECO:0000313" key="2">
    <source>
        <dbReference type="EMBL" id="OQR92369.1"/>
    </source>
</evidence>
<dbReference type="EMBL" id="JNBR01000464">
    <property type="protein sequence ID" value="OQR92369.1"/>
    <property type="molecule type" value="Genomic_DNA"/>
</dbReference>
<comment type="caution">
    <text evidence="2">The sequence shown here is derived from an EMBL/GenBank/DDBJ whole genome shotgun (WGS) entry which is preliminary data.</text>
</comment>
<keyword evidence="3" id="KW-1185">Reference proteome</keyword>